<dbReference type="Pfam" id="PF10294">
    <property type="entry name" value="Methyltransf_16"/>
    <property type="match status" value="1"/>
</dbReference>
<dbReference type="InParanoid" id="A0A3Q7JEE6"/>
<dbReference type="Gene3D" id="3.30.420.40">
    <property type="match status" value="1"/>
</dbReference>
<dbReference type="InterPro" id="IPR000407">
    <property type="entry name" value="GDA1_CD39_NTPase"/>
</dbReference>
<dbReference type="AlphaFoldDB" id="A0A3Q7JEE6"/>
<dbReference type="InterPro" id="IPR029063">
    <property type="entry name" value="SAM-dependent_MTases_sf"/>
</dbReference>
<protein>
    <recommendedName>
        <fullName evidence="10">X8 domain-containing protein</fullName>
    </recommendedName>
</protein>
<comment type="similarity">
    <text evidence="1 8">Belongs to the glycosyl hydrolase 17 family.</text>
</comment>
<dbReference type="GO" id="GO:0017110">
    <property type="term" value="F:nucleoside diphosphate phosphatase activity"/>
    <property type="evidence" value="ECO:0000318"/>
    <property type="project" value="GO_Central"/>
</dbReference>
<keyword evidence="5" id="KW-0611">Plant defense</keyword>
<accession>A0A3Q7JEE6</accession>
<keyword evidence="7" id="KW-0547">Nucleotide-binding</keyword>
<dbReference type="GO" id="GO:0016020">
    <property type="term" value="C:membrane"/>
    <property type="evidence" value="ECO:0000318"/>
    <property type="project" value="GO_Central"/>
</dbReference>
<proteinExistence type="inferred from homology"/>
<sequence length="1083" mass="119772">MVPNNQISVVAANQTAANQWVRDNVLPYYPNTMIRYILVGNEVLSNKDDQGLWYDLIPAMNNIRNSIDQHNIHNIKIGTPFAMDLLETTFPPSSGEFRLDISRNNILMPLLRFLNWTRSYFFLDAYPYFSWSQNTSFISLDYALFQGSQTYVDPVSGYVYTNLLDQMLDSVVFAMQKLGFNNIRLAIAETGWPNGGDYDEIGANIYNAATYNRNLIRRIVSKPAIGTPARPGLAIPTFIFSLYDENQKEGPGTERHWGMLNPNGRPMYDIDLTGQTLDTEFIDLPQPTNNGPYHGKLWCVVTNDTMNEMDLGQALEFACRRNETCDDISPGKSCYQPVSIVSHANYAFSSYWAKYREDGETCYFNGLAVQTNVDPTGRAEIFKASRNESNPCALEGFEVKAPKKGSSLKKCRNLTRQALRIKAQCKNKNCTFNGVWNGGGGDGQKTIHASSFFYYIGAQVGIVDTKFPSVLAKPIQYLNAAKVACKTKATDVKSVFPQTQDKNVPYLCMDLVYQYTLLVDGFGLNPYKDITVMNKTEPGLSSYAEDPKTAANSLEPLLDGAKGVVPQELQSQTPLELGAAINYLLGNLGKDYKSTTATIDLGGGSVQMAYAISNEQFANAPKNEDGEPYVQQKHLMSKDYNLYVHSYLNYGQLAGRAEIFKASRNESNPCALEGYDGYYSYGGVDYKVKAPKKGSSLKKCRNLTRQALRIKAQCKNKNCTFNGVWNGGGGDGQKNIHASSFFYDIGAQVGIVDTKFPSALAKPIQYLNAAKVACQTNVADIKSVFPKTQDRNIPYLCMDLIYEYTLLVDGFEKPLPPPPPSVEVLPSQVSSNVEFNVEPIDLDGLTLLKGRVSTKEVFGLSNSDLIPGKYEGGLKLWEGSLDLVKTLSSEMQSGKLSLTGKRVLELGCGHGLPGIFACLKGARAVHFQDFNAEVLQCLTIPNVNANIQQNLSATDDNSSPEVRFFASDWNEAHLILPHVLADDDGTKNDQTVDQAAGYDIILMAETVYSISTLPSLYKLIKKCLCSPHGILYLAAKKHYFGVGGGSRRFISIVEKDGVLAASLVSEVTDGSSNVREVWKLYFR</sequence>
<keyword evidence="4 9" id="KW-0378">Hydrolase</keyword>
<dbReference type="PANTHER" id="PTHR11782">
    <property type="entry name" value="ADENOSINE/GUANOSINE DIPHOSPHATASE"/>
    <property type="match status" value="1"/>
</dbReference>
<dbReference type="GO" id="GO:0009134">
    <property type="term" value="P:nucleoside diphosphate catabolic process"/>
    <property type="evidence" value="ECO:0000318"/>
    <property type="project" value="GO_Central"/>
</dbReference>
<keyword evidence="7" id="KW-0067">ATP-binding</keyword>
<evidence type="ECO:0000256" key="7">
    <source>
        <dbReference type="PIRSR" id="PIRSR600407-2"/>
    </source>
</evidence>
<reference evidence="11" key="1">
    <citation type="journal article" date="2012" name="Nature">
        <title>The tomato genome sequence provides insights into fleshy fruit evolution.</title>
        <authorList>
            <consortium name="Tomato Genome Consortium"/>
        </authorList>
    </citation>
    <scope>NUCLEOTIDE SEQUENCE [LARGE SCALE GENOMIC DNA]</scope>
    <source>
        <strain evidence="11">cv. Heinz 1706</strain>
    </source>
</reference>
<reference evidence="11" key="2">
    <citation type="submission" date="2019-01" db="UniProtKB">
        <authorList>
            <consortium name="EnsemblPlants"/>
        </authorList>
    </citation>
    <scope>IDENTIFICATION</scope>
    <source>
        <strain evidence="11">cv. Heinz 1706</strain>
    </source>
</reference>
<dbReference type="SUPFAM" id="SSF51445">
    <property type="entry name" value="(Trans)glycosidases"/>
    <property type="match status" value="1"/>
</dbReference>
<dbReference type="SMART" id="SM00768">
    <property type="entry name" value="X8"/>
    <property type="match status" value="1"/>
</dbReference>
<feature type="domain" description="X8" evidence="10">
    <location>
        <begin position="297"/>
        <end position="394"/>
    </location>
</feature>
<evidence type="ECO:0000256" key="5">
    <source>
        <dbReference type="ARBA" id="ARBA00022821"/>
    </source>
</evidence>
<dbReference type="Pfam" id="PF01150">
    <property type="entry name" value="GDA1_CD39"/>
    <property type="match status" value="2"/>
</dbReference>
<evidence type="ECO:0000259" key="10">
    <source>
        <dbReference type="SMART" id="SM00768"/>
    </source>
</evidence>
<dbReference type="Pfam" id="PF07983">
    <property type="entry name" value="X8"/>
    <property type="match status" value="1"/>
</dbReference>
<evidence type="ECO:0000256" key="2">
    <source>
        <dbReference type="ARBA" id="ARBA00009283"/>
    </source>
</evidence>
<dbReference type="Gene3D" id="3.20.20.80">
    <property type="entry name" value="Glycosidases"/>
    <property type="match status" value="1"/>
</dbReference>
<dbReference type="Gramene" id="Solyc12g098560.2.1">
    <property type="protein sequence ID" value="Solyc12g098560.2.1"/>
    <property type="gene ID" value="Solyc12g098560.2"/>
</dbReference>
<dbReference type="SUPFAM" id="SSF53335">
    <property type="entry name" value="S-adenosyl-L-methionine-dependent methyltransferases"/>
    <property type="match status" value="1"/>
</dbReference>
<feature type="binding site" evidence="7">
    <location>
        <begin position="603"/>
        <end position="607"/>
    </location>
    <ligand>
        <name>ATP</name>
        <dbReference type="ChEBI" id="CHEBI:30616"/>
    </ligand>
</feature>
<keyword evidence="6 9" id="KW-0326">Glycosidase</keyword>
<dbReference type="GO" id="GO:0004553">
    <property type="term" value="F:hydrolase activity, hydrolyzing O-glycosyl compounds"/>
    <property type="evidence" value="ECO:0007669"/>
    <property type="project" value="InterPro"/>
</dbReference>
<dbReference type="Gene3D" id="3.40.50.150">
    <property type="entry name" value="Vaccinia Virus protein VP39"/>
    <property type="match status" value="1"/>
</dbReference>
<keyword evidence="12" id="KW-1185">Reference proteome</keyword>
<evidence type="ECO:0000256" key="9">
    <source>
        <dbReference type="RuleBase" id="RU004336"/>
    </source>
</evidence>
<dbReference type="InterPro" id="IPR017853">
    <property type="entry name" value="GH"/>
</dbReference>
<dbReference type="InterPro" id="IPR012946">
    <property type="entry name" value="X8"/>
</dbReference>
<dbReference type="PROSITE" id="PS00587">
    <property type="entry name" value="GLYCOSYL_HYDROL_F17"/>
    <property type="match status" value="1"/>
</dbReference>
<dbReference type="Proteomes" id="UP000004994">
    <property type="component" value="Chromosome 12"/>
</dbReference>
<organism evidence="11">
    <name type="scientific">Solanum lycopersicum</name>
    <name type="common">Tomato</name>
    <name type="synonym">Lycopersicon esculentum</name>
    <dbReference type="NCBI Taxonomy" id="4081"/>
    <lineage>
        <taxon>Eukaryota</taxon>
        <taxon>Viridiplantae</taxon>
        <taxon>Streptophyta</taxon>
        <taxon>Embryophyta</taxon>
        <taxon>Tracheophyta</taxon>
        <taxon>Spermatophyta</taxon>
        <taxon>Magnoliopsida</taxon>
        <taxon>eudicotyledons</taxon>
        <taxon>Gunneridae</taxon>
        <taxon>Pentapetalae</taxon>
        <taxon>asterids</taxon>
        <taxon>lamiids</taxon>
        <taxon>Solanales</taxon>
        <taxon>Solanaceae</taxon>
        <taxon>Solanoideae</taxon>
        <taxon>Solaneae</taxon>
        <taxon>Solanum</taxon>
        <taxon>Solanum subgen. Lycopersicon</taxon>
    </lineage>
</organism>
<evidence type="ECO:0000256" key="1">
    <source>
        <dbReference type="ARBA" id="ARBA00008773"/>
    </source>
</evidence>
<evidence type="ECO:0000256" key="4">
    <source>
        <dbReference type="ARBA" id="ARBA00022801"/>
    </source>
</evidence>
<dbReference type="PaxDb" id="4081-Solyc12g098560.1.1"/>
<dbReference type="GO" id="GO:0005975">
    <property type="term" value="P:carbohydrate metabolic process"/>
    <property type="evidence" value="ECO:0007669"/>
    <property type="project" value="InterPro"/>
</dbReference>
<name>A0A3Q7JEE6_SOLLC</name>
<evidence type="ECO:0000313" key="12">
    <source>
        <dbReference type="Proteomes" id="UP000004994"/>
    </source>
</evidence>
<dbReference type="GO" id="GO:0005524">
    <property type="term" value="F:ATP binding"/>
    <property type="evidence" value="ECO:0007669"/>
    <property type="project" value="UniProtKB-KW"/>
</dbReference>
<dbReference type="GO" id="GO:0006952">
    <property type="term" value="P:defense response"/>
    <property type="evidence" value="ECO:0007669"/>
    <property type="project" value="UniProtKB-KW"/>
</dbReference>
<evidence type="ECO:0000313" key="11">
    <source>
        <dbReference type="EnsemblPlants" id="Solyc12g098560.2.1"/>
    </source>
</evidence>
<dbReference type="Pfam" id="PF00332">
    <property type="entry name" value="Glyco_hydro_17"/>
    <property type="match status" value="1"/>
</dbReference>
<evidence type="ECO:0000256" key="6">
    <source>
        <dbReference type="ARBA" id="ARBA00023295"/>
    </source>
</evidence>
<dbReference type="PANTHER" id="PTHR11782:SF87">
    <property type="entry name" value="APYRASE"/>
    <property type="match status" value="1"/>
</dbReference>
<evidence type="ECO:0000256" key="8">
    <source>
        <dbReference type="RuleBase" id="RU004335"/>
    </source>
</evidence>
<dbReference type="InterPro" id="IPR019410">
    <property type="entry name" value="Methyltransf_16"/>
</dbReference>
<dbReference type="EnsemblPlants" id="Solyc12g098560.2.1">
    <property type="protein sequence ID" value="Solyc12g098560.2.1"/>
    <property type="gene ID" value="Solyc12g098560.2"/>
</dbReference>
<keyword evidence="3" id="KW-0732">Signal</keyword>
<dbReference type="InterPro" id="IPR000490">
    <property type="entry name" value="Glyco_hydro_17"/>
</dbReference>
<comment type="similarity">
    <text evidence="2">Belongs to the GDA1/CD39 NTPase family.</text>
</comment>
<evidence type="ECO:0000256" key="3">
    <source>
        <dbReference type="ARBA" id="ARBA00022729"/>
    </source>
</evidence>
<dbReference type="Gene3D" id="3.30.420.150">
    <property type="entry name" value="Exopolyphosphatase. Domain 2"/>
    <property type="match status" value="2"/>
</dbReference>